<evidence type="ECO:0000256" key="1">
    <source>
        <dbReference type="SAM" id="SignalP"/>
    </source>
</evidence>
<dbReference type="RefSeq" id="WP_133990784.1">
    <property type="nucleotide sequence ID" value="NZ_SODV01000001.1"/>
</dbReference>
<accession>A0A4R8DPW8</accession>
<gene>
    <name evidence="3" type="ORF">EDB95_0798</name>
</gene>
<dbReference type="Pfam" id="PF13472">
    <property type="entry name" value="Lipase_GDSL_2"/>
    <property type="match status" value="1"/>
</dbReference>
<dbReference type="EMBL" id="SODV01000001">
    <property type="protein sequence ID" value="TDW99787.1"/>
    <property type="molecule type" value="Genomic_DNA"/>
</dbReference>
<comment type="caution">
    <text evidence="3">The sequence shown here is derived from an EMBL/GenBank/DDBJ whole genome shotgun (WGS) entry which is preliminary data.</text>
</comment>
<dbReference type="OrthoDB" id="9794725at2"/>
<keyword evidence="4" id="KW-1185">Reference proteome</keyword>
<dbReference type="InterPro" id="IPR013830">
    <property type="entry name" value="SGNH_hydro"/>
</dbReference>
<feature type="chain" id="PRO_5020259274" evidence="1">
    <location>
        <begin position="24"/>
        <end position="243"/>
    </location>
</feature>
<dbReference type="SUPFAM" id="SSF52266">
    <property type="entry name" value="SGNH hydrolase"/>
    <property type="match status" value="1"/>
</dbReference>
<name>A0A4R8DPW8_9BACT</name>
<keyword evidence="1" id="KW-0732">Signal</keyword>
<evidence type="ECO:0000313" key="4">
    <source>
        <dbReference type="Proteomes" id="UP000294498"/>
    </source>
</evidence>
<dbReference type="GO" id="GO:0004622">
    <property type="term" value="F:phosphatidylcholine lysophospholipase activity"/>
    <property type="evidence" value="ECO:0007669"/>
    <property type="project" value="TreeGrafter"/>
</dbReference>
<dbReference type="InterPro" id="IPR051532">
    <property type="entry name" value="Ester_Hydrolysis_Enzymes"/>
</dbReference>
<sequence>MTTKIGGISLLCLFMSLKMNVFAQQDLATKALLQQDWACLKCFADSNAKVPPPAPDENRVVFMGNSITIGWLNLDPGFFEGKPYLDRGVSGQTTSQMLIRFRPDVVDLKPKVVVILAGTNDIAGNTGYTSNETIVGNIVSMAELAKSNGIQVVISSILPAYDYPWRPGMDPLHRIPQVNALLKAYAESHGMTYLDYFSTMVDERGGLKQELTHDGVHPTKDGYLVMRPLAEKAIENALQMQTK</sequence>
<proteinExistence type="predicted"/>
<dbReference type="Gene3D" id="3.40.50.1110">
    <property type="entry name" value="SGNH hydrolase"/>
    <property type="match status" value="1"/>
</dbReference>
<dbReference type="Proteomes" id="UP000294498">
    <property type="component" value="Unassembled WGS sequence"/>
</dbReference>
<dbReference type="CDD" id="cd04501">
    <property type="entry name" value="SGNH_hydrolase_like_4"/>
    <property type="match status" value="1"/>
</dbReference>
<dbReference type="InterPro" id="IPR036514">
    <property type="entry name" value="SGNH_hydro_sf"/>
</dbReference>
<reference evidence="3 4" key="1">
    <citation type="submission" date="2019-03" db="EMBL/GenBank/DDBJ databases">
        <title>Genomic Encyclopedia of Type Strains, Phase IV (KMG-IV): sequencing the most valuable type-strain genomes for metagenomic binning, comparative biology and taxonomic classification.</title>
        <authorList>
            <person name="Goeker M."/>
        </authorList>
    </citation>
    <scope>NUCLEOTIDE SEQUENCE [LARGE SCALE GENOMIC DNA]</scope>
    <source>
        <strain evidence="3 4">DSM 100059</strain>
    </source>
</reference>
<feature type="domain" description="SGNH hydrolase-type esterase" evidence="2">
    <location>
        <begin position="62"/>
        <end position="223"/>
    </location>
</feature>
<dbReference type="PANTHER" id="PTHR30383">
    <property type="entry name" value="THIOESTERASE 1/PROTEASE 1/LYSOPHOSPHOLIPASE L1"/>
    <property type="match status" value="1"/>
</dbReference>
<dbReference type="AlphaFoldDB" id="A0A4R8DPW8"/>
<protein>
    <submittedName>
        <fullName evidence="3">Lysophospholipase L1-like esterase</fullName>
    </submittedName>
</protein>
<organism evidence="3 4">
    <name type="scientific">Dinghuibacter silviterrae</name>
    <dbReference type="NCBI Taxonomy" id="1539049"/>
    <lineage>
        <taxon>Bacteria</taxon>
        <taxon>Pseudomonadati</taxon>
        <taxon>Bacteroidota</taxon>
        <taxon>Chitinophagia</taxon>
        <taxon>Chitinophagales</taxon>
        <taxon>Chitinophagaceae</taxon>
        <taxon>Dinghuibacter</taxon>
    </lineage>
</organism>
<dbReference type="PANTHER" id="PTHR30383:SF5">
    <property type="entry name" value="SGNH HYDROLASE-TYPE ESTERASE DOMAIN-CONTAINING PROTEIN"/>
    <property type="match status" value="1"/>
</dbReference>
<feature type="signal peptide" evidence="1">
    <location>
        <begin position="1"/>
        <end position="23"/>
    </location>
</feature>
<evidence type="ECO:0000313" key="3">
    <source>
        <dbReference type="EMBL" id="TDW99787.1"/>
    </source>
</evidence>
<evidence type="ECO:0000259" key="2">
    <source>
        <dbReference type="Pfam" id="PF13472"/>
    </source>
</evidence>